<accession>A0A261RBT7</accession>
<dbReference type="SUPFAM" id="SSF53474">
    <property type="entry name" value="alpha/beta-Hydrolases"/>
    <property type="match status" value="1"/>
</dbReference>
<organism evidence="1 2">
    <name type="scientific">Bordetella genomosp. 7</name>
    <dbReference type="NCBI Taxonomy" id="1416805"/>
    <lineage>
        <taxon>Bacteria</taxon>
        <taxon>Pseudomonadati</taxon>
        <taxon>Pseudomonadota</taxon>
        <taxon>Betaproteobacteria</taxon>
        <taxon>Burkholderiales</taxon>
        <taxon>Alcaligenaceae</taxon>
        <taxon>Bordetella</taxon>
    </lineage>
</organism>
<gene>
    <name evidence="1" type="ORF">CAL19_07910</name>
</gene>
<name>A0A261RBT7_9BORD</name>
<reference evidence="2" key="1">
    <citation type="submission" date="2017-05" db="EMBL/GenBank/DDBJ databases">
        <title>Complete and WGS of Bordetella genogroups.</title>
        <authorList>
            <person name="Spilker T."/>
            <person name="Lipuma J."/>
        </authorList>
    </citation>
    <scope>NUCLEOTIDE SEQUENCE [LARGE SCALE GENOMIC DNA]</scope>
    <source>
        <strain evidence="2">AU18089</strain>
    </source>
</reference>
<evidence type="ECO:0000313" key="2">
    <source>
        <dbReference type="Proteomes" id="UP000216947"/>
    </source>
</evidence>
<dbReference type="InterPro" id="IPR029058">
    <property type="entry name" value="AB_hydrolase_fold"/>
</dbReference>
<dbReference type="Proteomes" id="UP000216947">
    <property type="component" value="Unassembled WGS sequence"/>
</dbReference>
<dbReference type="AlphaFoldDB" id="A0A261RBT7"/>
<sequence>MFDATARHEPDDLGGLEEGSYQARIGELQIDFTLSQTDHAAKRLFVILAGQQRADAEWPLEQLPRKFTNLPGTTVLVNDPTLALTARHAIGWFFGSREQSGIVSLSLLVDSLRQRLGVDRHRIYIVGEASSGLAAIQLGCKIGDCSVISINPHTDIRLYNRAYVADFFAHLAVSDPSVQSADLEFNTRLSAVDALRDSQETRVMYYEGQHNADKPNRHFQHFCREFGIDEDEQLSDLGTLQVIRSNDAAEAPVGFRQLMSRAIKLAERTAAKPVRSTAVEEVAPAARRSGPNPFLTKLAPPDTLVAHPWGVCGSLKELDSTSIQNGRFVVRHRGGEFQCLLNIKPDSNKLFVMLCGATNRRFAHPDFHRVSWAPEIPGSTLYVADPTLGVTRKLSLAWYVGTRDNDWGTGLAEMVRAVAGKLGLGTDSVITYGSSGGGFAALMTAARLGDATAVAINPQTHVLQYHPKNVRTMLLSNFGTSEYEELPPSMVSQRFDAIRAFRDAPKAKLLYLQNVNDIHHYEEHYLPFCEKLGLPIYGGVKDGHLETWPYKDAHGHRGEPPALVPDILAKSIALSDIRVVVSTRQRTDAIF</sequence>
<dbReference type="Gene3D" id="3.40.50.1820">
    <property type="entry name" value="alpha/beta hydrolase"/>
    <property type="match status" value="1"/>
</dbReference>
<proteinExistence type="predicted"/>
<protein>
    <submittedName>
        <fullName evidence="1">Uncharacterized protein</fullName>
    </submittedName>
</protein>
<dbReference type="EMBL" id="NEVK01000004">
    <property type="protein sequence ID" value="OZI22455.1"/>
    <property type="molecule type" value="Genomic_DNA"/>
</dbReference>
<evidence type="ECO:0000313" key="1">
    <source>
        <dbReference type="EMBL" id="OZI22455.1"/>
    </source>
</evidence>
<keyword evidence="2" id="KW-1185">Reference proteome</keyword>
<comment type="caution">
    <text evidence="1">The sequence shown here is derived from an EMBL/GenBank/DDBJ whole genome shotgun (WGS) entry which is preliminary data.</text>
</comment>